<dbReference type="FunFam" id="2.40.50.1070:FF:000001">
    <property type="entry name" value="tRNA/tmRNA (uracil-C(5))-methyltransferase"/>
    <property type="match status" value="1"/>
</dbReference>
<feature type="active site" description="Nucleophile" evidence="7 8">
    <location>
        <position position="337"/>
    </location>
</feature>
<dbReference type="PROSITE" id="PS01231">
    <property type="entry name" value="TRMA_2"/>
    <property type="match status" value="1"/>
</dbReference>
<dbReference type="Gene3D" id="3.40.50.150">
    <property type="entry name" value="Vaccinia Virus protein VP39"/>
    <property type="match status" value="1"/>
</dbReference>
<dbReference type="FunFam" id="3.40.50.150:FF:000012">
    <property type="entry name" value="tRNA/tmRNA (uracil-C(5))-methyltransferase"/>
    <property type="match status" value="1"/>
</dbReference>
<dbReference type="InterPro" id="IPR030391">
    <property type="entry name" value="MeTrfase_TrmA_CS"/>
</dbReference>
<reference evidence="10 11" key="1">
    <citation type="submission" date="2018-06" db="EMBL/GenBank/DDBJ databases">
        <authorList>
            <consortium name="Pathogen Informatics"/>
            <person name="Doyle S."/>
        </authorList>
    </citation>
    <scope>NUCLEOTIDE SEQUENCE [LARGE SCALE GENOMIC DNA]</scope>
    <source>
        <strain evidence="10 11">NCTC11413</strain>
    </source>
</reference>
<dbReference type="EC" id="2.1.1.35" evidence="7"/>
<dbReference type="GO" id="GO:0000049">
    <property type="term" value="F:tRNA binding"/>
    <property type="evidence" value="ECO:0007669"/>
    <property type="project" value="TreeGrafter"/>
</dbReference>
<dbReference type="GO" id="GO:0030697">
    <property type="term" value="F:tRNA (uracil(54)-C5)-methyltransferase activity, S-adenosyl methionine-dependent"/>
    <property type="evidence" value="ECO:0007669"/>
    <property type="project" value="UniProtKB-UniRule"/>
</dbReference>
<comment type="function">
    <text evidence="7">Dual-specificity methyltransferase that catalyzes the formation of 5-methyluridine at position 54 (m5U54) in all tRNAs, and that of position 341 (m5U341) in tmRNA (transfer-mRNA).</text>
</comment>
<dbReference type="Gene3D" id="2.40.50.1070">
    <property type="match status" value="1"/>
</dbReference>
<protein>
    <recommendedName>
        <fullName evidence="7">tRNA/tmRNA (uracil-C(5))-methyltransferase</fullName>
        <ecNumber evidence="7">2.1.1.35</ecNumber>
    </recommendedName>
    <alternativeName>
        <fullName evidence="7">tRNA (uracil(54)-C(5))-methyltransferase</fullName>
    </alternativeName>
    <alternativeName>
        <fullName evidence="7">tRNA(m5U54)-methyltransferase</fullName>
        <shortName evidence="7">RUMT</shortName>
    </alternativeName>
    <alternativeName>
        <fullName evidence="7">tmRNA (uracil(341)-C(5))-methyltransferase</fullName>
    </alternativeName>
</protein>
<feature type="binding site" evidence="7">
    <location>
        <position position="236"/>
    </location>
    <ligand>
        <name>S-adenosyl-L-methionine</name>
        <dbReference type="ChEBI" id="CHEBI:59789"/>
    </ligand>
</feature>
<dbReference type="GO" id="GO:0005829">
    <property type="term" value="C:cytosol"/>
    <property type="evidence" value="ECO:0007669"/>
    <property type="project" value="TreeGrafter"/>
</dbReference>
<dbReference type="GO" id="GO:0019843">
    <property type="term" value="F:rRNA binding"/>
    <property type="evidence" value="ECO:0007669"/>
    <property type="project" value="TreeGrafter"/>
</dbReference>
<dbReference type="Proteomes" id="UP000254232">
    <property type="component" value="Unassembled WGS sequence"/>
</dbReference>
<evidence type="ECO:0000256" key="6">
    <source>
        <dbReference type="ARBA" id="ARBA00052788"/>
    </source>
</evidence>
<keyword evidence="2 7" id="KW-0808">Transferase</keyword>
<keyword evidence="4 7" id="KW-0819">tRNA processing</keyword>
<feature type="binding site" evidence="7 8">
    <location>
        <position position="252"/>
    </location>
    <ligand>
        <name>S-adenosyl-L-methionine</name>
        <dbReference type="ChEBI" id="CHEBI:59789"/>
    </ligand>
</feature>
<evidence type="ECO:0000256" key="4">
    <source>
        <dbReference type="ARBA" id="ARBA00022694"/>
    </source>
</evidence>
<feature type="active site" description="Proton acceptor" evidence="7">
    <location>
        <position position="371"/>
    </location>
</feature>
<keyword evidence="1 7" id="KW-0489">Methyltransferase</keyword>
<dbReference type="InterPro" id="IPR010280">
    <property type="entry name" value="U5_MeTrfase_fam"/>
</dbReference>
<evidence type="ECO:0000313" key="10">
    <source>
        <dbReference type="EMBL" id="STO38652.1"/>
    </source>
</evidence>
<dbReference type="PANTHER" id="PTHR47790">
    <property type="entry name" value="TRNA/TMRNA (URACIL-C(5))-METHYLTRANSFERASE"/>
    <property type="match status" value="1"/>
</dbReference>
<evidence type="ECO:0000313" key="11">
    <source>
        <dbReference type="Proteomes" id="UP000254232"/>
    </source>
</evidence>
<evidence type="ECO:0000256" key="9">
    <source>
        <dbReference type="PROSITE-ProRule" id="PRU10015"/>
    </source>
</evidence>
<dbReference type="AlphaFoldDB" id="A0A377H817"/>
<feature type="binding site" evidence="7 8">
    <location>
        <position position="312"/>
    </location>
    <ligand>
        <name>S-adenosyl-L-methionine</name>
        <dbReference type="ChEBI" id="CHEBI:59789"/>
    </ligand>
</feature>
<comment type="catalytic activity">
    <reaction evidence="6 7">
        <text>uridine(54) in tRNA + S-adenosyl-L-methionine = 5-methyluridine(54) in tRNA + S-adenosyl-L-homocysteine + H(+)</text>
        <dbReference type="Rhea" id="RHEA:42712"/>
        <dbReference type="Rhea" id="RHEA-COMP:10167"/>
        <dbReference type="Rhea" id="RHEA-COMP:10193"/>
        <dbReference type="ChEBI" id="CHEBI:15378"/>
        <dbReference type="ChEBI" id="CHEBI:57856"/>
        <dbReference type="ChEBI" id="CHEBI:59789"/>
        <dbReference type="ChEBI" id="CHEBI:65315"/>
        <dbReference type="ChEBI" id="CHEBI:74447"/>
        <dbReference type="EC" id="2.1.1.35"/>
    </reaction>
</comment>
<organism evidence="10 11">
    <name type="scientific">Gallibacterium anatis</name>
    <dbReference type="NCBI Taxonomy" id="750"/>
    <lineage>
        <taxon>Bacteria</taxon>
        <taxon>Pseudomonadati</taxon>
        <taxon>Pseudomonadota</taxon>
        <taxon>Gammaproteobacteria</taxon>
        <taxon>Pasteurellales</taxon>
        <taxon>Pasteurellaceae</taxon>
        <taxon>Gallibacterium</taxon>
    </lineage>
</organism>
<gene>
    <name evidence="7 10" type="primary">trmA</name>
    <name evidence="10" type="ORF">NCTC11413_01790</name>
</gene>
<evidence type="ECO:0000256" key="8">
    <source>
        <dbReference type="PROSITE-ProRule" id="PRU01024"/>
    </source>
</evidence>
<dbReference type="CDD" id="cd02440">
    <property type="entry name" value="AdoMet_MTases"/>
    <property type="match status" value="1"/>
</dbReference>
<dbReference type="Pfam" id="PF05958">
    <property type="entry name" value="tRNA_U5-meth_tr"/>
    <property type="match status" value="1"/>
</dbReference>
<evidence type="ECO:0000256" key="1">
    <source>
        <dbReference type="ARBA" id="ARBA00022603"/>
    </source>
</evidence>
<feature type="binding site" evidence="7 8">
    <location>
        <position position="231"/>
    </location>
    <ligand>
        <name>S-adenosyl-L-methionine</name>
        <dbReference type="ChEBI" id="CHEBI:59789"/>
    </ligand>
</feature>
<dbReference type="InterPro" id="IPR029063">
    <property type="entry name" value="SAM-dependent_MTases_sf"/>
</dbReference>
<keyword evidence="3 7" id="KW-0949">S-adenosyl-L-methionine</keyword>
<dbReference type="NCBIfam" id="TIGR02143">
    <property type="entry name" value="trmA_only"/>
    <property type="match status" value="1"/>
</dbReference>
<dbReference type="InterPro" id="IPR011869">
    <property type="entry name" value="TrmA_MeTrfase"/>
</dbReference>
<dbReference type="PANTHER" id="PTHR47790:SF2">
    <property type="entry name" value="TRNA_TMRNA (URACIL-C(5))-METHYLTRANSFERASE"/>
    <property type="match status" value="1"/>
</dbReference>
<evidence type="ECO:0000256" key="5">
    <source>
        <dbReference type="ARBA" id="ARBA00051255"/>
    </source>
</evidence>
<dbReference type="EMBL" id="UGGZ01000001">
    <property type="protein sequence ID" value="STO38652.1"/>
    <property type="molecule type" value="Genomic_DNA"/>
</dbReference>
<feature type="active site" evidence="9">
    <location>
        <position position="337"/>
    </location>
</feature>
<dbReference type="PROSITE" id="PS01230">
    <property type="entry name" value="TRMA_1"/>
    <property type="match status" value="1"/>
</dbReference>
<dbReference type="HAMAP" id="MF_01011">
    <property type="entry name" value="RNA_methyltr_TrmA"/>
    <property type="match status" value="1"/>
</dbReference>
<dbReference type="InterPro" id="IPR030390">
    <property type="entry name" value="MeTrfase_TrmA_AS"/>
</dbReference>
<comment type="similarity">
    <text evidence="7">Belongs to the class I-like SAM-binding methyltransferase superfamily. RNA M5U methyltransferase family. TrmA subfamily.</text>
</comment>
<evidence type="ECO:0000256" key="3">
    <source>
        <dbReference type="ARBA" id="ARBA00022691"/>
    </source>
</evidence>
<proteinExistence type="inferred from homology"/>
<evidence type="ECO:0000256" key="2">
    <source>
        <dbReference type="ARBA" id="ARBA00022679"/>
    </source>
</evidence>
<dbReference type="PROSITE" id="PS51687">
    <property type="entry name" value="SAM_MT_RNA_M5U"/>
    <property type="match status" value="1"/>
</dbReference>
<name>A0A377H817_9PAST</name>
<sequence>MLECAPFFDSSDNIMQTDFSESHYNQQLEDKIYYLTQLLKPFFQGEIKVHRSALKHYRMRAEFRVWHDGGDLYHIMFDPQSKRRYRIDQFPIASTLINAMMSALLPLLKQQPILRNQLFQIDYLSTVSNKIIVSLLYHKKLDETWIAAAKQLKQQLEQQQFDVQIIGRANKQKICLDQDFIDEVLPINGKNYIYRQVENSFTQPNAGINCQMIEWALSCTENAEGDLLELYCGNGNFSVALAQHFRKVLATEIAKPSVQAAQFNIAANHIDNLQIIRMSAEEFTQALQGVREFYRLKGIDLKQYQCNTIFVDPPRAGLDVETLKMVQQYDNILYISCNPQTLAENLTVLSQTHHIEKAALFDQFPYTHHIESGVYLVRK</sequence>
<accession>A0A377H817</accession>
<dbReference type="GO" id="GO:0030488">
    <property type="term" value="P:tRNA methylation"/>
    <property type="evidence" value="ECO:0007669"/>
    <property type="project" value="UniProtKB-UniRule"/>
</dbReference>
<feature type="binding site" evidence="7 8">
    <location>
        <position position="203"/>
    </location>
    <ligand>
        <name>S-adenosyl-L-methionine</name>
        <dbReference type="ChEBI" id="CHEBI:59789"/>
    </ligand>
</feature>
<evidence type="ECO:0000256" key="7">
    <source>
        <dbReference type="HAMAP-Rule" id="MF_01011"/>
    </source>
</evidence>
<dbReference type="SUPFAM" id="SSF53335">
    <property type="entry name" value="S-adenosyl-L-methionine-dependent methyltransferases"/>
    <property type="match status" value="1"/>
</dbReference>
<comment type="catalytic activity">
    <reaction evidence="5 7">
        <text>uridine(341) in tmRNA + S-adenosyl-L-methionine = 5-methyluridine(341) in tmRNA + S-adenosyl-L-homocysteine + H(+)</text>
        <dbReference type="Rhea" id="RHEA:43612"/>
        <dbReference type="Rhea" id="RHEA-COMP:10630"/>
        <dbReference type="Rhea" id="RHEA-COMP:10631"/>
        <dbReference type="ChEBI" id="CHEBI:15378"/>
        <dbReference type="ChEBI" id="CHEBI:57856"/>
        <dbReference type="ChEBI" id="CHEBI:59789"/>
        <dbReference type="ChEBI" id="CHEBI:65315"/>
        <dbReference type="ChEBI" id="CHEBI:74447"/>
    </reaction>
</comment>